<dbReference type="RefSeq" id="WP_183459034.1">
    <property type="nucleotide sequence ID" value="NZ_JACHWZ010000007.1"/>
</dbReference>
<name>A0A7W4ZA63_9GAMM</name>
<dbReference type="InterPro" id="IPR016181">
    <property type="entry name" value="Acyl_CoA_acyltransferase"/>
</dbReference>
<dbReference type="GO" id="GO:0008080">
    <property type="term" value="F:N-acetyltransferase activity"/>
    <property type="evidence" value="ECO:0007669"/>
    <property type="project" value="UniProtKB-ARBA"/>
</dbReference>
<proteinExistence type="inferred from homology"/>
<dbReference type="PROSITE" id="PS51186">
    <property type="entry name" value="GNAT"/>
    <property type="match status" value="1"/>
</dbReference>
<dbReference type="EMBL" id="JACHWZ010000007">
    <property type="protein sequence ID" value="MBB3061019.1"/>
    <property type="molecule type" value="Genomic_DNA"/>
</dbReference>
<evidence type="ECO:0000256" key="1">
    <source>
        <dbReference type="ARBA" id="ARBA00008694"/>
    </source>
</evidence>
<organism evidence="5 6">
    <name type="scientific">Microbulbifer rhizosphaerae</name>
    <dbReference type="NCBI Taxonomy" id="1562603"/>
    <lineage>
        <taxon>Bacteria</taxon>
        <taxon>Pseudomonadati</taxon>
        <taxon>Pseudomonadota</taxon>
        <taxon>Gammaproteobacteria</taxon>
        <taxon>Cellvibrionales</taxon>
        <taxon>Microbulbiferaceae</taxon>
        <taxon>Microbulbifer</taxon>
    </lineage>
</organism>
<dbReference type="Proteomes" id="UP000535937">
    <property type="component" value="Unassembled WGS sequence"/>
</dbReference>
<dbReference type="FunFam" id="3.40.630.30:FF:000064">
    <property type="entry name" value="GNAT family acetyltransferase"/>
    <property type="match status" value="1"/>
</dbReference>
<dbReference type="Pfam" id="PF00583">
    <property type="entry name" value="Acetyltransf_1"/>
    <property type="match status" value="1"/>
</dbReference>
<sequence length="161" mass="17867">MSELVIRAATADDVPLILRFIRELAIYEKAEQEVVATERLIEGSLFSASSTAHALICENGGQPVGFAVYFFNYSTWLGRNGLYLEDLYVTPEARGYGAGKALLKHLARIAVDRGCGRFEWSVLDWNEPAIKFYESLGASPQSEWVGYRLAGRALLDLAESE</sequence>
<dbReference type="PANTHER" id="PTHR10545">
    <property type="entry name" value="DIAMINE N-ACETYLTRANSFERASE"/>
    <property type="match status" value="1"/>
</dbReference>
<dbReference type="AlphaFoldDB" id="A0A7W4ZA63"/>
<evidence type="ECO:0000313" key="6">
    <source>
        <dbReference type="Proteomes" id="UP000535937"/>
    </source>
</evidence>
<evidence type="ECO:0000256" key="3">
    <source>
        <dbReference type="ARBA" id="ARBA00023315"/>
    </source>
</evidence>
<accession>A0A7W4ZA63</accession>
<evidence type="ECO:0000313" key="5">
    <source>
        <dbReference type="EMBL" id="MBB3061019.1"/>
    </source>
</evidence>
<feature type="domain" description="N-acetyltransferase" evidence="4">
    <location>
        <begin position="4"/>
        <end position="158"/>
    </location>
</feature>
<comment type="similarity">
    <text evidence="1">Belongs to the acetyltransferase family.</text>
</comment>
<dbReference type="SUPFAM" id="SSF55729">
    <property type="entry name" value="Acyl-CoA N-acyltransferases (Nat)"/>
    <property type="match status" value="1"/>
</dbReference>
<keyword evidence="6" id="KW-1185">Reference proteome</keyword>
<evidence type="ECO:0000259" key="4">
    <source>
        <dbReference type="PROSITE" id="PS51186"/>
    </source>
</evidence>
<dbReference type="InterPro" id="IPR051016">
    <property type="entry name" value="Diverse_Substrate_AcTransf"/>
</dbReference>
<keyword evidence="2 5" id="KW-0808">Transferase</keyword>
<dbReference type="Gene3D" id="3.40.630.30">
    <property type="match status" value="1"/>
</dbReference>
<dbReference type="PANTHER" id="PTHR10545:SF29">
    <property type="entry name" value="GH14572P-RELATED"/>
    <property type="match status" value="1"/>
</dbReference>
<protein>
    <submittedName>
        <fullName evidence="5">GNAT superfamily N-acetyltransferase</fullName>
    </submittedName>
</protein>
<keyword evidence="3" id="KW-0012">Acyltransferase</keyword>
<evidence type="ECO:0000256" key="2">
    <source>
        <dbReference type="ARBA" id="ARBA00022679"/>
    </source>
</evidence>
<reference evidence="5 6" key="1">
    <citation type="submission" date="2020-08" db="EMBL/GenBank/DDBJ databases">
        <title>Genomic Encyclopedia of Type Strains, Phase III (KMG-III): the genomes of soil and plant-associated and newly described type strains.</title>
        <authorList>
            <person name="Whitman W."/>
        </authorList>
    </citation>
    <scope>NUCLEOTIDE SEQUENCE [LARGE SCALE GENOMIC DNA]</scope>
    <source>
        <strain evidence="5 6">CECT 8799</strain>
    </source>
</reference>
<gene>
    <name evidence="5" type="ORF">FHS09_001849</name>
</gene>
<comment type="caution">
    <text evidence="5">The sequence shown here is derived from an EMBL/GenBank/DDBJ whole genome shotgun (WGS) entry which is preliminary data.</text>
</comment>
<dbReference type="CDD" id="cd04301">
    <property type="entry name" value="NAT_SF"/>
    <property type="match status" value="1"/>
</dbReference>
<dbReference type="InterPro" id="IPR000182">
    <property type="entry name" value="GNAT_dom"/>
</dbReference>